<reference evidence="2" key="2">
    <citation type="journal article" date="2021" name="PeerJ">
        <title>Extensive microbial diversity within the chicken gut microbiome revealed by metagenomics and culture.</title>
        <authorList>
            <person name="Gilroy R."/>
            <person name="Ravi A."/>
            <person name="Getino M."/>
            <person name="Pursley I."/>
            <person name="Horton D.L."/>
            <person name="Alikhan N.F."/>
            <person name="Baker D."/>
            <person name="Gharbi K."/>
            <person name="Hall N."/>
            <person name="Watson M."/>
            <person name="Adriaenssens E.M."/>
            <person name="Foster-Nyarko E."/>
            <person name="Jarju S."/>
            <person name="Secka A."/>
            <person name="Antonio M."/>
            <person name="Oren A."/>
            <person name="Chaudhuri R.R."/>
            <person name="La Ragione R."/>
            <person name="Hildebrand F."/>
            <person name="Pallen M.J."/>
        </authorList>
    </citation>
    <scope>NUCLEOTIDE SEQUENCE</scope>
    <source>
        <strain evidence="2">7293</strain>
    </source>
</reference>
<keyword evidence="1" id="KW-1133">Transmembrane helix</keyword>
<dbReference type="GO" id="GO:0016020">
    <property type="term" value="C:membrane"/>
    <property type="evidence" value="ECO:0007669"/>
    <property type="project" value="InterPro"/>
</dbReference>
<evidence type="ECO:0000313" key="2">
    <source>
        <dbReference type="EMBL" id="MBO8435530.1"/>
    </source>
</evidence>
<keyword evidence="1" id="KW-0812">Transmembrane</keyword>
<gene>
    <name evidence="2" type="ORF">IAA97_00920</name>
</gene>
<proteinExistence type="predicted"/>
<sequence>MAENRTALRISLIVIMTAIVAVFTYGFGILRLPSPVGGYISLCDAAVTFVAYAFGPFTGFIAGGLGAAFADLIGGFPQWAVISFIVHGVEALLMGLVIRKDSTSLMLKIIAALIAVVIVSGGYLVLTTLFGLTVFQEALLEVPGNIAQSGVGAVIGLVLYSAVKKGFRNLDDIRW</sequence>
<feature type="transmembrane region" description="Helical" evidence="1">
    <location>
        <begin position="146"/>
        <end position="163"/>
    </location>
</feature>
<dbReference type="InterPro" id="IPR009825">
    <property type="entry name" value="ECF_substrate-spec-like"/>
</dbReference>
<dbReference type="Proteomes" id="UP000823615">
    <property type="component" value="Unassembled WGS sequence"/>
</dbReference>
<feature type="transmembrane region" description="Helical" evidence="1">
    <location>
        <begin position="76"/>
        <end position="98"/>
    </location>
</feature>
<accession>A0A9D9H1L0</accession>
<keyword evidence="1" id="KW-0472">Membrane</keyword>
<reference evidence="2" key="1">
    <citation type="submission" date="2020-10" db="EMBL/GenBank/DDBJ databases">
        <authorList>
            <person name="Gilroy R."/>
        </authorList>
    </citation>
    <scope>NUCLEOTIDE SEQUENCE</scope>
    <source>
        <strain evidence="2">7293</strain>
    </source>
</reference>
<name>A0A9D9H1L0_9SPIO</name>
<feature type="transmembrane region" description="Helical" evidence="1">
    <location>
        <begin position="42"/>
        <end position="70"/>
    </location>
</feature>
<dbReference type="PANTHER" id="PTHR37815:SF3">
    <property type="entry name" value="UPF0397 PROTEIN SPR0429"/>
    <property type="match status" value="1"/>
</dbReference>
<dbReference type="Pfam" id="PF07155">
    <property type="entry name" value="ECF-ribofla_trS"/>
    <property type="match status" value="1"/>
</dbReference>
<feature type="transmembrane region" description="Helical" evidence="1">
    <location>
        <begin position="6"/>
        <end position="30"/>
    </location>
</feature>
<dbReference type="EMBL" id="JADIMT010000017">
    <property type="protein sequence ID" value="MBO8435530.1"/>
    <property type="molecule type" value="Genomic_DNA"/>
</dbReference>
<comment type="caution">
    <text evidence="2">The sequence shown here is derived from an EMBL/GenBank/DDBJ whole genome shotgun (WGS) entry which is preliminary data.</text>
</comment>
<protein>
    <submittedName>
        <fullName evidence="2">ECF transporter S component</fullName>
    </submittedName>
</protein>
<evidence type="ECO:0000313" key="3">
    <source>
        <dbReference type="Proteomes" id="UP000823615"/>
    </source>
</evidence>
<dbReference type="PANTHER" id="PTHR37815">
    <property type="entry name" value="UPF0397 PROTEIN BC_2624-RELATED"/>
    <property type="match status" value="1"/>
</dbReference>
<dbReference type="AlphaFoldDB" id="A0A9D9H1L0"/>
<dbReference type="Gene3D" id="1.10.1760.20">
    <property type="match status" value="1"/>
</dbReference>
<organism evidence="2 3">
    <name type="scientific">Candidatus Ornithospirochaeta stercoripullorum</name>
    <dbReference type="NCBI Taxonomy" id="2840899"/>
    <lineage>
        <taxon>Bacteria</taxon>
        <taxon>Pseudomonadati</taxon>
        <taxon>Spirochaetota</taxon>
        <taxon>Spirochaetia</taxon>
        <taxon>Spirochaetales</taxon>
        <taxon>Spirochaetaceae</taxon>
        <taxon>Spirochaetaceae incertae sedis</taxon>
        <taxon>Candidatus Ornithospirochaeta</taxon>
    </lineage>
</organism>
<evidence type="ECO:0000256" key="1">
    <source>
        <dbReference type="SAM" id="Phobius"/>
    </source>
</evidence>
<feature type="transmembrane region" description="Helical" evidence="1">
    <location>
        <begin position="105"/>
        <end position="126"/>
    </location>
</feature>